<evidence type="ECO:0000259" key="2">
    <source>
        <dbReference type="Pfam" id="PF00112"/>
    </source>
</evidence>
<keyword evidence="4" id="KW-1185">Reference proteome</keyword>
<reference evidence="3 4" key="1">
    <citation type="journal article" date="2010" name="Stand. Genomic Sci.">
        <title>Complete genome sequence of Spirosoma linguale type strain (1).</title>
        <authorList>
            <person name="Lail K."/>
            <person name="Sikorski J."/>
            <person name="Saunders E."/>
            <person name="Lapidus A."/>
            <person name="Glavina Del Rio T."/>
            <person name="Copeland A."/>
            <person name="Tice H."/>
            <person name="Cheng J.-F."/>
            <person name="Lucas S."/>
            <person name="Nolan M."/>
            <person name="Bruce D."/>
            <person name="Goodwin L."/>
            <person name="Pitluck S."/>
            <person name="Ivanova N."/>
            <person name="Mavromatis K."/>
            <person name="Ovchinnikova G."/>
            <person name="Pati A."/>
            <person name="Chen A."/>
            <person name="Palaniappan K."/>
            <person name="Land M."/>
            <person name="Hauser L."/>
            <person name="Chang Y.-J."/>
            <person name="Jeffries C.D."/>
            <person name="Chain P."/>
            <person name="Brettin T."/>
            <person name="Detter J.C."/>
            <person name="Schuetze A."/>
            <person name="Rohde M."/>
            <person name="Tindall B.J."/>
            <person name="Goeker M."/>
            <person name="Bristow J."/>
            <person name="Eisen J.A."/>
            <person name="Markowitz V."/>
            <person name="Hugenholtz P."/>
            <person name="Kyrpides N.C."/>
            <person name="Klenk H.-P."/>
            <person name="Chen F."/>
        </authorList>
    </citation>
    <scope>NUCLEOTIDE SEQUENCE [LARGE SCALE GENOMIC DNA]</scope>
    <source>
        <strain evidence="4">ATCC 33905 / DSM 74 / LMG 10896 / Claus 1</strain>
    </source>
</reference>
<sequence length="494" mass="54840">MKPFVYSLQVLCLLLALGWQSKAQGLIMDDESYLRLPAKAPIIQKRTAGLMVLPPEVSYKAYCPQPLNQGKGYGTCMAFALGYYLRTIMEARQHNETDPAKIKAMAFSPTYLYNEAKFPSDRDCTIGLSVDLAAKVLRERGIVPFSPLGYPACGVSTASFESQAKQHRIAETHRILNFDDEPDDKIAKLKNALAEGFPVVVSFFPTNSFTTLRSSLWEPSAADNELIKQRLADKKSGTAHALCVLGYKDDPSGGAFQVVNSWGDKWGEGGFCWIRYNDLARFTRYALQVYPSFETGATYEVNGLKASISFEQKDAGQMPVQLDATATQETGMLVYRMTQPYNFNTAFKFVVNNDRQAYLYALGTDEHTPTIVQKLFPQVGQNATGQFIQMHSALLPPGTAVAYPPELFVELDNVPGTDYFILLFSNKPLQTVQIEKELTTSNTGSLLNRLQQALKKQSIVSPSAIRHEINRVDFSVQPNAIGSIVPVLVLIKHQ</sequence>
<accession>D2QUG0</accession>
<protein>
    <submittedName>
        <fullName evidence="3">Peptidase C1A papain</fullName>
    </submittedName>
</protein>
<dbReference type="Proteomes" id="UP000002028">
    <property type="component" value="Chromosome"/>
</dbReference>
<dbReference type="GO" id="GO:0008234">
    <property type="term" value="F:cysteine-type peptidase activity"/>
    <property type="evidence" value="ECO:0007669"/>
    <property type="project" value="InterPro"/>
</dbReference>
<dbReference type="Pfam" id="PF00112">
    <property type="entry name" value="Peptidase_C1"/>
    <property type="match status" value="1"/>
</dbReference>
<dbReference type="RefSeq" id="WP_012930924.1">
    <property type="nucleotide sequence ID" value="NC_013730.1"/>
</dbReference>
<proteinExistence type="predicted"/>
<dbReference type="InterPro" id="IPR000668">
    <property type="entry name" value="Peptidase_C1A_C"/>
</dbReference>
<dbReference type="HOGENOM" id="CLU_034734_0_0_10"/>
<gene>
    <name evidence="3" type="ordered locus">Slin_6485</name>
</gene>
<evidence type="ECO:0000313" key="3">
    <source>
        <dbReference type="EMBL" id="ADB42442.1"/>
    </source>
</evidence>
<feature type="domain" description="Peptidase C1A papain C-terminal" evidence="2">
    <location>
        <begin position="103"/>
        <end position="277"/>
    </location>
</feature>
<dbReference type="EMBL" id="CP001769">
    <property type="protein sequence ID" value="ADB42442.1"/>
    <property type="molecule type" value="Genomic_DNA"/>
</dbReference>
<name>D2QUG0_SPILD</name>
<evidence type="ECO:0000313" key="4">
    <source>
        <dbReference type="Proteomes" id="UP000002028"/>
    </source>
</evidence>
<dbReference type="InterPro" id="IPR038765">
    <property type="entry name" value="Papain-like_cys_pep_sf"/>
</dbReference>
<feature type="signal peptide" evidence="1">
    <location>
        <begin position="1"/>
        <end position="23"/>
    </location>
</feature>
<dbReference type="STRING" id="504472.Slin_6485"/>
<dbReference type="AlphaFoldDB" id="D2QUG0"/>
<dbReference type="SUPFAM" id="SSF54001">
    <property type="entry name" value="Cysteine proteinases"/>
    <property type="match status" value="1"/>
</dbReference>
<dbReference type="KEGG" id="sli:Slin_6485"/>
<dbReference type="GO" id="GO:0006508">
    <property type="term" value="P:proteolysis"/>
    <property type="evidence" value="ECO:0007669"/>
    <property type="project" value="InterPro"/>
</dbReference>
<organism evidence="3 4">
    <name type="scientific">Spirosoma linguale (strain ATCC 33905 / DSM 74 / LMG 10896 / Claus 1)</name>
    <dbReference type="NCBI Taxonomy" id="504472"/>
    <lineage>
        <taxon>Bacteria</taxon>
        <taxon>Pseudomonadati</taxon>
        <taxon>Bacteroidota</taxon>
        <taxon>Cytophagia</taxon>
        <taxon>Cytophagales</taxon>
        <taxon>Cytophagaceae</taxon>
        <taxon>Spirosoma</taxon>
    </lineage>
</organism>
<dbReference type="CDD" id="cd02619">
    <property type="entry name" value="Peptidase_C1"/>
    <property type="match status" value="1"/>
</dbReference>
<keyword evidence="1" id="KW-0732">Signal</keyword>
<dbReference type="eggNOG" id="COG4870">
    <property type="taxonomic scope" value="Bacteria"/>
</dbReference>
<evidence type="ECO:0000256" key="1">
    <source>
        <dbReference type="SAM" id="SignalP"/>
    </source>
</evidence>
<feature type="chain" id="PRO_5003035748" evidence="1">
    <location>
        <begin position="24"/>
        <end position="494"/>
    </location>
</feature>
<dbReference type="Gene3D" id="3.90.70.10">
    <property type="entry name" value="Cysteine proteinases"/>
    <property type="match status" value="1"/>
</dbReference>